<keyword evidence="6" id="KW-1185">Reference proteome</keyword>
<comment type="caution">
    <text evidence="5">The sequence shown here is derived from an EMBL/GenBank/DDBJ whole genome shotgun (WGS) entry which is preliminary data.</text>
</comment>
<dbReference type="Pfam" id="PF13401">
    <property type="entry name" value="AAA_22"/>
    <property type="match status" value="1"/>
</dbReference>
<evidence type="ECO:0000256" key="1">
    <source>
        <dbReference type="PROSITE-ProRule" id="PRU00339"/>
    </source>
</evidence>
<dbReference type="RefSeq" id="WP_311664605.1">
    <property type="nucleotide sequence ID" value="NZ_JAVREO010000002.1"/>
</dbReference>
<evidence type="ECO:0000313" key="6">
    <source>
        <dbReference type="Proteomes" id="UP001183410"/>
    </source>
</evidence>
<keyword evidence="1" id="KW-0802">TPR repeat</keyword>
<dbReference type="InterPro" id="IPR019734">
    <property type="entry name" value="TPR_rpt"/>
</dbReference>
<dbReference type="Gene3D" id="3.40.50.300">
    <property type="entry name" value="P-loop containing nucleotide triphosphate hydrolases"/>
    <property type="match status" value="1"/>
</dbReference>
<dbReference type="InterPro" id="IPR027417">
    <property type="entry name" value="P-loop_NTPase"/>
</dbReference>
<dbReference type="InterPro" id="IPR049945">
    <property type="entry name" value="AAA_22"/>
</dbReference>
<dbReference type="SUPFAM" id="SSF52540">
    <property type="entry name" value="P-loop containing nucleoside triphosphate hydrolases"/>
    <property type="match status" value="1"/>
</dbReference>
<dbReference type="PROSITE" id="PS50005">
    <property type="entry name" value="TPR"/>
    <property type="match status" value="1"/>
</dbReference>
<feature type="transmembrane region" description="Helical" evidence="3">
    <location>
        <begin position="82"/>
        <end position="104"/>
    </location>
</feature>
<feature type="region of interest" description="Disordered" evidence="2">
    <location>
        <begin position="1080"/>
        <end position="1112"/>
    </location>
</feature>
<accession>A0ABU2JKB4</accession>
<protein>
    <submittedName>
        <fullName evidence="5">Tetratricopeptide repeat protein</fullName>
    </submittedName>
</protein>
<dbReference type="SUPFAM" id="SSF48452">
    <property type="entry name" value="TPR-like"/>
    <property type="match status" value="1"/>
</dbReference>
<reference evidence="6" key="1">
    <citation type="submission" date="2023-07" db="EMBL/GenBank/DDBJ databases">
        <title>30 novel species of actinomycetes from the DSMZ collection.</title>
        <authorList>
            <person name="Nouioui I."/>
        </authorList>
    </citation>
    <scope>NUCLEOTIDE SEQUENCE [LARGE SCALE GENOMIC DNA]</scope>
    <source>
        <strain evidence="6">DSM 44915</strain>
    </source>
</reference>
<sequence>MAVETTTLGERHRTEVERLLRRAVEEEERRSAGRVSAEQLLQRADASLDEILRPAREEYAAFREAEQESAPIRLADRFSPRALGGLAAAALSAALATVLLVGALNDSAPIAFGDGALVGGAAVLGFALQAVLAHLWSAERRAGDRNQPGGVEQLRLAWLTAVEVRGIRPYLEQQRAVAPPRRRASGPARGRTTDRSARARGRAALARSFDRLADLERPFIGRRSQLGQIVQWVNRDRASTEARPTVVVLHGAAGSGRTTLAGWAAQETRELFRGACLVDLRGQSQDPLSTRDAYLHLLNRLGAPREQLLFREGLGRAAEPGQLSRLAERYQQHLTDLPVVIVLDDATDAEQIRALIPARSQSLVLVTAAEPLQLSPSFPASVHQLPIEPLDDEAAEELLRASVTDGGRIVPGPRDEESWRRINELCDGRPILLRLVGSALDAHSPTALADDLAARRSPEGGGSDPAERALRQRYAAQEESGRRLLRRLALAGRASLGARAAAALLDVGQQEAAGQLERLAQAGLLSQVRGNRYRLHELVRRFARARLYEEDDEGQISAAQERLIRSYAELADTVIRLVDGKTSTRADLLPAAAGGHGFTSLDAALRWLDEETSFITSTLRYADERVDRQAVQHLLGALCDYCLLRGDLYRLGELNELAEAVDQGLLTRSVRWRTGVAARQLGELDKARSTLTSVVSLYQQARHEAGTARALRDLGITLQHQGQLRESVTKLRQALDLQRDERLAGDRAWTLHALAAAERECGRVLAARRLLAEALPLHQASGSVHGEAWTRFQLGQTLLWQGRIADGERELRLALDLYERSRDVRGVAWATSQLGLARVYAGDDTAAVEQLRAALARHQETEDARGEAWTLYYLGQAQEEAGDTTSAVRTLERARTMFSRMRDVYGLACTRHHSARVTRDSRAESTGSLRNSGFARQLLTDARRDFQRIGVGHGEGWSALELAVIEAGNERLGQALELADEAVALFAAGYGDDAPDRRGLDWAQFLRCTLLPLASPGGSEVGQAVAQQELAELLGAEHPARDPGLTDAAHAYALMLEREHGPEAGWPAWRLGMVPRRAARDVVGVQPPPAGPGGAGPGHGEAENDGPVGDRP</sequence>
<feature type="domain" description="ORC1/DEAH AAA+ ATPase" evidence="4">
    <location>
        <begin position="244"/>
        <end position="346"/>
    </location>
</feature>
<feature type="transmembrane region" description="Helical" evidence="3">
    <location>
        <begin position="116"/>
        <end position="136"/>
    </location>
</feature>
<gene>
    <name evidence="5" type="ORF">RM844_03520</name>
</gene>
<feature type="region of interest" description="Disordered" evidence="2">
    <location>
        <begin position="175"/>
        <end position="200"/>
    </location>
</feature>
<dbReference type="PANTHER" id="PTHR47691">
    <property type="entry name" value="REGULATOR-RELATED"/>
    <property type="match status" value="1"/>
</dbReference>
<dbReference type="Gene3D" id="1.25.40.10">
    <property type="entry name" value="Tetratricopeptide repeat domain"/>
    <property type="match status" value="1"/>
</dbReference>
<dbReference type="Proteomes" id="UP001183410">
    <property type="component" value="Unassembled WGS sequence"/>
</dbReference>
<evidence type="ECO:0000256" key="3">
    <source>
        <dbReference type="SAM" id="Phobius"/>
    </source>
</evidence>
<organism evidence="5 6">
    <name type="scientific">Streptomyces chisholmiae</name>
    <dbReference type="NCBI Taxonomy" id="3075540"/>
    <lineage>
        <taxon>Bacteria</taxon>
        <taxon>Bacillati</taxon>
        <taxon>Actinomycetota</taxon>
        <taxon>Actinomycetes</taxon>
        <taxon>Kitasatosporales</taxon>
        <taxon>Streptomycetaceae</taxon>
        <taxon>Streptomyces</taxon>
    </lineage>
</organism>
<dbReference type="PANTHER" id="PTHR47691:SF3">
    <property type="entry name" value="HTH-TYPE TRANSCRIPTIONAL REGULATOR RV0890C-RELATED"/>
    <property type="match status" value="1"/>
</dbReference>
<keyword evidence="3" id="KW-0472">Membrane</keyword>
<dbReference type="EMBL" id="JAVREO010000002">
    <property type="protein sequence ID" value="MDT0265357.1"/>
    <property type="molecule type" value="Genomic_DNA"/>
</dbReference>
<dbReference type="InterPro" id="IPR011990">
    <property type="entry name" value="TPR-like_helical_dom_sf"/>
</dbReference>
<feature type="compositionally biased region" description="Low complexity" evidence="2">
    <location>
        <begin position="175"/>
        <end position="190"/>
    </location>
</feature>
<evidence type="ECO:0000256" key="2">
    <source>
        <dbReference type="SAM" id="MobiDB-lite"/>
    </source>
</evidence>
<dbReference type="PRINTS" id="PR00364">
    <property type="entry name" value="DISEASERSIST"/>
</dbReference>
<dbReference type="SMART" id="SM00028">
    <property type="entry name" value="TPR"/>
    <property type="match status" value="4"/>
</dbReference>
<name>A0ABU2JKB4_9ACTN</name>
<evidence type="ECO:0000259" key="4">
    <source>
        <dbReference type="Pfam" id="PF13401"/>
    </source>
</evidence>
<keyword evidence="3" id="KW-0812">Transmembrane</keyword>
<feature type="repeat" description="TPR" evidence="1">
    <location>
        <begin position="708"/>
        <end position="741"/>
    </location>
</feature>
<proteinExistence type="predicted"/>
<evidence type="ECO:0000313" key="5">
    <source>
        <dbReference type="EMBL" id="MDT0265357.1"/>
    </source>
</evidence>
<dbReference type="Pfam" id="PF13424">
    <property type="entry name" value="TPR_12"/>
    <property type="match status" value="2"/>
</dbReference>
<keyword evidence="3" id="KW-1133">Transmembrane helix</keyword>